<feature type="region of interest" description="Disordered" evidence="1">
    <location>
        <begin position="427"/>
        <end position="454"/>
    </location>
</feature>
<gene>
    <name evidence="2" type="ORF">H0B56_03800</name>
</gene>
<feature type="compositionally biased region" description="Low complexity" evidence="1">
    <location>
        <begin position="143"/>
        <end position="157"/>
    </location>
</feature>
<dbReference type="Proteomes" id="UP000582974">
    <property type="component" value="Unassembled WGS sequence"/>
</dbReference>
<evidence type="ECO:0000313" key="3">
    <source>
        <dbReference type="Proteomes" id="UP000582974"/>
    </source>
</evidence>
<name>A0A838A8B1_9PSEU</name>
<sequence length="454" mass="48091">MTDAARPLRAVPEEAAAEDRAAAEVARARAALPALDPAVFDCYLGSLARELEPTTEADPVAVLASLLCAAGVHLGQAPHVQAGDDAHPLLVWPLLVGRTSAGRKGTSWSTAKRLLDTVDTDFCHDNIRSGLTSGEGLAAMFTTSDTTDSSETADTSTPEPDPDAPPIRHDGPRDLRLLVMEPEWAGVMAKMKREGNSLSAILRAAWEGGDLSTLTVTARIAPSSHVGILAHITPGEFRSKVSASDMAGGTYNRFLPLAVARSKFLPFTQGAPSELISSLAFSFSERLAAGARLRSMGMTGPAADLWRALYVEFGSDHGDTGPVEQFISRAAPTCLRIAAIHAALDTTSTIEPGHLQAAAALVRYSIASARTVFTDTHTPARLAAWIAEAGQTGRTRKDITTGFFKGKTPAEDITAMLDQLIEAGHITRTTRPRADGKPGRSAEIYTAHEPTTRT</sequence>
<dbReference type="InterPro" id="IPR025048">
    <property type="entry name" value="DUF3987"/>
</dbReference>
<evidence type="ECO:0000256" key="1">
    <source>
        <dbReference type="SAM" id="MobiDB-lite"/>
    </source>
</evidence>
<dbReference type="Pfam" id="PF13148">
    <property type="entry name" value="DUF3987"/>
    <property type="match status" value="1"/>
</dbReference>
<protein>
    <submittedName>
        <fullName evidence="2">DUF3987 domain-containing protein</fullName>
    </submittedName>
</protein>
<dbReference type="AlphaFoldDB" id="A0A838A8B1"/>
<accession>A0A838A8B1</accession>
<evidence type="ECO:0000313" key="2">
    <source>
        <dbReference type="EMBL" id="MBA0124659.1"/>
    </source>
</evidence>
<organism evidence="2 3">
    <name type="scientific">Haloechinothrix aidingensis</name>
    <dbReference type="NCBI Taxonomy" id="2752311"/>
    <lineage>
        <taxon>Bacteria</taxon>
        <taxon>Bacillati</taxon>
        <taxon>Actinomycetota</taxon>
        <taxon>Actinomycetes</taxon>
        <taxon>Pseudonocardiales</taxon>
        <taxon>Pseudonocardiaceae</taxon>
        <taxon>Haloechinothrix</taxon>
    </lineage>
</organism>
<comment type="caution">
    <text evidence="2">The sequence shown here is derived from an EMBL/GenBank/DDBJ whole genome shotgun (WGS) entry which is preliminary data.</text>
</comment>
<keyword evidence="3" id="KW-1185">Reference proteome</keyword>
<dbReference type="RefSeq" id="WP_180891491.1">
    <property type="nucleotide sequence ID" value="NZ_JACCKD010000001.1"/>
</dbReference>
<feature type="region of interest" description="Disordered" evidence="1">
    <location>
        <begin position="143"/>
        <end position="172"/>
    </location>
</feature>
<reference evidence="2 3" key="1">
    <citation type="submission" date="2020-07" db="EMBL/GenBank/DDBJ databases">
        <title>Genome of Haloechinothrix sp.</title>
        <authorList>
            <person name="Tang S.-K."/>
            <person name="Yang L."/>
            <person name="Zhu W.-Y."/>
        </authorList>
    </citation>
    <scope>NUCLEOTIDE SEQUENCE [LARGE SCALE GENOMIC DNA]</scope>
    <source>
        <strain evidence="2 3">YIM 98757</strain>
    </source>
</reference>
<dbReference type="EMBL" id="JACCKD010000001">
    <property type="protein sequence ID" value="MBA0124659.1"/>
    <property type="molecule type" value="Genomic_DNA"/>
</dbReference>
<proteinExistence type="predicted"/>